<comment type="caution">
    <text evidence="2">The sequence shown here is derived from an EMBL/GenBank/DDBJ whole genome shotgun (WGS) entry which is preliminary data.</text>
</comment>
<dbReference type="GO" id="GO:0004672">
    <property type="term" value="F:protein kinase activity"/>
    <property type="evidence" value="ECO:0007669"/>
    <property type="project" value="InterPro"/>
</dbReference>
<dbReference type="SUPFAM" id="SSF56112">
    <property type="entry name" value="Protein kinase-like (PK-like)"/>
    <property type="match status" value="1"/>
</dbReference>
<evidence type="ECO:0000259" key="1">
    <source>
        <dbReference type="PROSITE" id="PS50011"/>
    </source>
</evidence>
<sequence length="367" mass="40841">MWLNYDRILKLGGFVDSIVMIETSVPSPTTGFRDYWQAPETAYPYLNPYNTFKADMWSLGAVTWALIQGEPPSRDSGPSTLRYSCPALDSGSCSTVLYKFVQRCLANPVGHPDIGRLAKDNIDSVTRACTIELRYTSQHPNTIHFETIHNFNDNLHHASRLHEQTLSLVMTEPRRSFLSHQTLLIDPQSPALTCTATTSLELQRPQPTSISGNTLSRAPLLTPPIIRRPLACVPLPSQVDDGTIVELHPILDPREAPSFEWDMSPDSLEKMLRAHPTIKYLLESATNPALPSLAVVHPQLPWPVTVHRSSVNEESVTVFDVLYAVCEALQTPLSAGGRRLDLLGSRPKFVGLRRCELGGDIWELCVL</sequence>
<dbReference type="Pfam" id="PF20415">
    <property type="entry name" value="DUF6699"/>
    <property type="match status" value="1"/>
</dbReference>
<dbReference type="InterPro" id="IPR011009">
    <property type="entry name" value="Kinase-like_dom_sf"/>
</dbReference>
<dbReference type="GO" id="GO:0005524">
    <property type="term" value="F:ATP binding"/>
    <property type="evidence" value="ECO:0007669"/>
    <property type="project" value="InterPro"/>
</dbReference>
<evidence type="ECO:0000313" key="2">
    <source>
        <dbReference type="EMBL" id="KTB33633.1"/>
    </source>
</evidence>
<dbReference type="Proteomes" id="UP000054988">
    <property type="component" value="Unassembled WGS sequence"/>
</dbReference>
<dbReference type="InterPro" id="IPR046522">
    <property type="entry name" value="DUF6699"/>
</dbReference>
<evidence type="ECO:0000313" key="3">
    <source>
        <dbReference type="Proteomes" id="UP000054988"/>
    </source>
</evidence>
<name>A0A0W0FBK7_MONRR</name>
<organism evidence="2 3">
    <name type="scientific">Moniliophthora roreri</name>
    <name type="common">Frosty pod rot fungus</name>
    <name type="synonym">Monilia roreri</name>
    <dbReference type="NCBI Taxonomy" id="221103"/>
    <lineage>
        <taxon>Eukaryota</taxon>
        <taxon>Fungi</taxon>
        <taxon>Dikarya</taxon>
        <taxon>Basidiomycota</taxon>
        <taxon>Agaricomycotina</taxon>
        <taxon>Agaricomycetes</taxon>
        <taxon>Agaricomycetidae</taxon>
        <taxon>Agaricales</taxon>
        <taxon>Marasmiineae</taxon>
        <taxon>Marasmiaceae</taxon>
        <taxon>Moniliophthora</taxon>
    </lineage>
</organism>
<dbReference type="AlphaFoldDB" id="A0A0W0FBK7"/>
<dbReference type="EMBL" id="LATX01002151">
    <property type="protein sequence ID" value="KTB33633.1"/>
    <property type="molecule type" value="Genomic_DNA"/>
</dbReference>
<proteinExistence type="predicted"/>
<gene>
    <name evidence="2" type="ORF">WG66_13783</name>
</gene>
<dbReference type="PROSITE" id="PS50011">
    <property type="entry name" value="PROTEIN_KINASE_DOM"/>
    <property type="match status" value="1"/>
</dbReference>
<accession>A0A0W0FBK7</accession>
<protein>
    <recommendedName>
        <fullName evidence="1">Protein kinase domain-containing protein</fullName>
    </recommendedName>
</protein>
<feature type="domain" description="Protein kinase" evidence="1">
    <location>
        <begin position="1"/>
        <end position="126"/>
    </location>
</feature>
<reference evidence="2 3" key="1">
    <citation type="submission" date="2015-12" db="EMBL/GenBank/DDBJ databases">
        <title>Draft genome sequence of Moniliophthora roreri, the causal agent of frosty pod rot of cacao.</title>
        <authorList>
            <person name="Aime M.C."/>
            <person name="Diaz-Valderrama J.R."/>
            <person name="Kijpornyongpan T."/>
            <person name="Phillips-Mora W."/>
        </authorList>
    </citation>
    <scope>NUCLEOTIDE SEQUENCE [LARGE SCALE GENOMIC DNA]</scope>
    <source>
        <strain evidence="2 3">MCA 2952</strain>
    </source>
</reference>
<dbReference type="Gene3D" id="1.10.510.10">
    <property type="entry name" value="Transferase(Phosphotransferase) domain 1"/>
    <property type="match status" value="1"/>
</dbReference>
<dbReference type="InterPro" id="IPR000719">
    <property type="entry name" value="Prot_kinase_dom"/>
</dbReference>